<gene>
    <name evidence="1" type="ORF">UFOVP665_66</name>
</gene>
<accession>A0A6J5NF68</accession>
<name>A0A6J5NF68_9CAUD</name>
<dbReference type="EMBL" id="LR796640">
    <property type="protein sequence ID" value="CAB4156446.1"/>
    <property type="molecule type" value="Genomic_DNA"/>
</dbReference>
<proteinExistence type="predicted"/>
<sequence length="89" mass="10392">MSREQAFIALETMLGIYHRELSVIDMDTYIEAWSSLDENDLMNAIVWHAVYRKHFPTVKQISEHALALPHERTQTYCAKHSAQTWRATS</sequence>
<protein>
    <submittedName>
        <fullName evidence="1">Uncharacterized protein</fullName>
    </submittedName>
</protein>
<organism evidence="1">
    <name type="scientific">uncultured Caudovirales phage</name>
    <dbReference type="NCBI Taxonomy" id="2100421"/>
    <lineage>
        <taxon>Viruses</taxon>
        <taxon>Duplodnaviria</taxon>
        <taxon>Heunggongvirae</taxon>
        <taxon>Uroviricota</taxon>
        <taxon>Caudoviricetes</taxon>
        <taxon>Peduoviridae</taxon>
        <taxon>Maltschvirus</taxon>
        <taxon>Maltschvirus maltsch</taxon>
    </lineage>
</organism>
<evidence type="ECO:0000313" key="1">
    <source>
        <dbReference type="EMBL" id="CAB4156446.1"/>
    </source>
</evidence>
<reference evidence="1" key="1">
    <citation type="submission" date="2020-04" db="EMBL/GenBank/DDBJ databases">
        <authorList>
            <person name="Chiriac C."/>
            <person name="Salcher M."/>
            <person name="Ghai R."/>
            <person name="Kavagutti S V."/>
        </authorList>
    </citation>
    <scope>NUCLEOTIDE SEQUENCE</scope>
</reference>